<dbReference type="NCBIfam" id="TIGR00152">
    <property type="entry name" value="dephospho-CoA kinase"/>
    <property type="match status" value="1"/>
</dbReference>
<dbReference type="Proteomes" id="UP000480275">
    <property type="component" value="Unassembled WGS sequence"/>
</dbReference>
<keyword evidence="5 7" id="KW-0418">Kinase</keyword>
<reference evidence="7 8" key="1">
    <citation type="submission" date="2019-10" db="EMBL/GenBank/DDBJ databases">
        <title>Whole-genome sequence of the purple nonsulfur photosynthetic bacterium Rhodocyclus tenuis.</title>
        <authorList>
            <person name="Kyndt J.A."/>
            <person name="Meyer T.E."/>
        </authorList>
    </citation>
    <scope>NUCLEOTIDE SEQUENCE [LARGE SCALE GENOMIC DNA]</scope>
    <source>
        <strain evidence="7 8">DSM 110</strain>
    </source>
</reference>
<evidence type="ECO:0000256" key="1">
    <source>
        <dbReference type="ARBA" id="ARBA00009018"/>
    </source>
</evidence>
<evidence type="ECO:0000256" key="2">
    <source>
        <dbReference type="ARBA" id="ARBA00022741"/>
    </source>
</evidence>
<comment type="caution">
    <text evidence="7">The sequence shown here is derived from an EMBL/GenBank/DDBJ whole genome shotgun (WGS) entry which is preliminary data.</text>
</comment>
<keyword evidence="2 5" id="KW-0547">Nucleotide-binding</keyword>
<dbReference type="PANTHER" id="PTHR10695">
    <property type="entry name" value="DEPHOSPHO-COA KINASE-RELATED"/>
    <property type="match status" value="1"/>
</dbReference>
<dbReference type="EMBL" id="WIXJ01000007">
    <property type="protein sequence ID" value="MQY52202.1"/>
    <property type="molecule type" value="Genomic_DNA"/>
</dbReference>
<organism evidence="7 8">
    <name type="scientific">Rhodocyclus tenuis</name>
    <name type="common">Rhodospirillum tenue</name>
    <dbReference type="NCBI Taxonomy" id="1066"/>
    <lineage>
        <taxon>Bacteria</taxon>
        <taxon>Pseudomonadati</taxon>
        <taxon>Pseudomonadota</taxon>
        <taxon>Betaproteobacteria</taxon>
        <taxon>Rhodocyclales</taxon>
        <taxon>Rhodocyclaceae</taxon>
        <taxon>Rhodocyclus</taxon>
    </lineage>
</organism>
<evidence type="ECO:0000313" key="8">
    <source>
        <dbReference type="Proteomes" id="UP000480275"/>
    </source>
</evidence>
<comment type="pathway">
    <text evidence="5">Cofactor biosynthesis; coenzyme A biosynthesis; CoA from (R)-pantothenate: step 5/5.</text>
</comment>
<protein>
    <recommendedName>
        <fullName evidence="5 6">Dephospho-CoA kinase</fullName>
        <ecNumber evidence="5 6">2.7.1.24</ecNumber>
    </recommendedName>
    <alternativeName>
        <fullName evidence="5">Dephosphocoenzyme A kinase</fullName>
    </alternativeName>
</protein>
<feature type="binding site" evidence="5">
    <location>
        <begin position="12"/>
        <end position="17"/>
    </location>
    <ligand>
        <name>ATP</name>
        <dbReference type="ChEBI" id="CHEBI:30616"/>
    </ligand>
</feature>
<keyword evidence="3 5" id="KW-0067">ATP-binding</keyword>
<dbReference type="InterPro" id="IPR001977">
    <property type="entry name" value="Depp_CoAkinase"/>
</dbReference>
<dbReference type="GO" id="GO:0005524">
    <property type="term" value="F:ATP binding"/>
    <property type="evidence" value="ECO:0007669"/>
    <property type="project" value="UniProtKB-UniRule"/>
</dbReference>
<dbReference type="GO" id="GO:0015937">
    <property type="term" value="P:coenzyme A biosynthetic process"/>
    <property type="evidence" value="ECO:0007669"/>
    <property type="project" value="UniProtKB-UniRule"/>
</dbReference>
<dbReference type="Pfam" id="PF01121">
    <property type="entry name" value="CoaE"/>
    <property type="match status" value="1"/>
</dbReference>
<comment type="function">
    <text evidence="5">Catalyzes the phosphorylation of the 3'-hydroxyl group of dephosphocoenzyme A to form coenzyme A.</text>
</comment>
<evidence type="ECO:0000256" key="3">
    <source>
        <dbReference type="ARBA" id="ARBA00022840"/>
    </source>
</evidence>
<keyword evidence="5" id="KW-0963">Cytoplasm</keyword>
<keyword evidence="5 7" id="KW-0808">Transferase</keyword>
<dbReference type="OrthoDB" id="9812943at2"/>
<dbReference type="CDD" id="cd02022">
    <property type="entry name" value="DPCK"/>
    <property type="match status" value="1"/>
</dbReference>
<dbReference type="EC" id="2.7.1.24" evidence="5 6"/>
<comment type="similarity">
    <text evidence="1 5">Belongs to the CoaE family.</text>
</comment>
<dbReference type="AlphaFoldDB" id="A0A6L5JZD1"/>
<evidence type="ECO:0000256" key="5">
    <source>
        <dbReference type="HAMAP-Rule" id="MF_00376"/>
    </source>
</evidence>
<evidence type="ECO:0000256" key="6">
    <source>
        <dbReference type="NCBIfam" id="TIGR00152"/>
    </source>
</evidence>
<evidence type="ECO:0000256" key="4">
    <source>
        <dbReference type="ARBA" id="ARBA00022993"/>
    </source>
</evidence>
<comment type="subcellular location">
    <subcellularLocation>
        <location evidence="5">Cytoplasm</location>
    </subcellularLocation>
</comment>
<gene>
    <name evidence="5" type="primary">coaE</name>
    <name evidence="7" type="ORF">GHK24_10490</name>
</gene>
<comment type="catalytic activity">
    <reaction evidence="5">
        <text>3'-dephospho-CoA + ATP = ADP + CoA + H(+)</text>
        <dbReference type="Rhea" id="RHEA:18245"/>
        <dbReference type="ChEBI" id="CHEBI:15378"/>
        <dbReference type="ChEBI" id="CHEBI:30616"/>
        <dbReference type="ChEBI" id="CHEBI:57287"/>
        <dbReference type="ChEBI" id="CHEBI:57328"/>
        <dbReference type="ChEBI" id="CHEBI:456216"/>
        <dbReference type="EC" id="2.7.1.24"/>
    </reaction>
</comment>
<dbReference type="InterPro" id="IPR027417">
    <property type="entry name" value="P-loop_NTPase"/>
</dbReference>
<dbReference type="HAMAP" id="MF_00376">
    <property type="entry name" value="Dephospho_CoA_kinase"/>
    <property type="match status" value="1"/>
</dbReference>
<proteinExistence type="inferred from homology"/>
<name>A0A6L5JZD1_RHOTE</name>
<dbReference type="GO" id="GO:0004140">
    <property type="term" value="F:dephospho-CoA kinase activity"/>
    <property type="evidence" value="ECO:0007669"/>
    <property type="project" value="UniProtKB-UniRule"/>
</dbReference>
<accession>A0A6L5JZD1</accession>
<dbReference type="UniPathway" id="UPA00241">
    <property type="reaction ID" value="UER00356"/>
</dbReference>
<sequence>MSFIVGLTGGIGSGKSAVADCFAARGVPIIDTDLIAHALTAANGAAMPAIVRAFGESVVRADGALDRPAMRALVFADRAARARLEAILHPLIRAESDARCAAETQAPYLIVVVPLLVESGVWQRRVDRVLLVDCEEVTQIRRVVARSHLSPDEVRAIIAAQASRARRLAAADDVLHNDGDLAEIDPRVETLHQRFLEVAGAKLAAQR</sequence>
<dbReference type="PANTHER" id="PTHR10695:SF46">
    <property type="entry name" value="BIFUNCTIONAL COENZYME A SYNTHASE-RELATED"/>
    <property type="match status" value="1"/>
</dbReference>
<evidence type="ECO:0000313" key="7">
    <source>
        <dbReference type="EMBL" id="MQY52202.1"/>
    </source>
</evidence>
<dbReference type="Gene3D" id="3.40.50.300">
    <property type="entry name" value="P-loop containing nucleotide triphosphate hydrolases"/>
    <property type="match status" value="1"/>
</dbReference>
<dbReference type="PROSITE" id="PS51219">
    <property type="entry name" value="DPCK"/>
    <property type="match status" value="1"/>
</dbReference>
<dbReference type="SUPFAM" id="SSF52540">
    <property type="entry name" value="P-loop containing nucleoside triphosphate hydrolases"/>
    <property type="match status" value="1"/>
</dbReference>
<dbReference type="GO" id="GO:0005737">
    <property type="term" value="C:cytoplasm"/>
    <property type="evidence" value="ECO:0007669"/>
    <property type="project" value="UniProtKB-SubCell"/>
</dbReference>
<keyword evidence="4 5" id="KW-0173">Coenzyme A biosynthesis</keyword>